<dbReference type="PANTHER" id="PTHR13370:SF3">
    <property type="entry name" value="TRNA (GUANINE(10)-N2)-METHYLTRANSFERASE HOMOLOG"/>
    <property type="match status" value="1"/>
</dbReference>
<evidence type="ECO:0000256" key="5">
    <source>
        <dbReference type="ARBA" id="ARBA00022679"/>
    </source>
</evidence>
<dbReference type="InterPro" id="IPR016691">
    <property type="entry name" value="TRMT11"/>
</dbReference>
<dbReference type="Proteomes" id="UP001271007">
    <property type="component" value="Unassembled WGS sequence"/>
</dbReference>
<keyword evidence="2" id="KW-0963">Cytoplasm</keyword>
<dbReference type="GO" id="GO:0160102">
    <property type="term" value="F:tRNA (guanine(10)-N2)-methyltransferase activity"/>
    <property type="evidence" value="ECO:0007669"/>
    <property type="project" value="UniProtKB-EC"/>
</dbReference>
<feature type="domain" description="tRNA (guanine(10)-N(2))-methyltransferase TRMT11 N-terminal" evidence="13">
    <location>
        <begin position="1"/>
        <end position="170"/>
    </location>
</feature>
<dbReference type="EC" id="2.1.1.214" evidence="9"/>
<keyword evidence="7 10" id="KW-0819">tRNA processing</keyword>
<feature type="region of interest" description="Disordered" evidence="11">
    <location>
        <begin position="366"/>
        <end position="392"/>
    </location>
</feature>
<dbReference type="InterPro" id="IPR029063">
    <property type="entry name" value="SAM-dependent_MTases_sf"/>
</dbReference>
<evidence type="ECO:0000256" key="3">
    <source>
        <dbReference type="ARBA" id="ARBA00022555"/>
    </source>
</evidence>
<keyword evidence="15" id="KW-1185">Reference proteome</keyword>
<evidence type="ECO:0000256" key="2">
    <source>
        <dbReference type="ARBA" id="ARBA00022490"/>
    </source>
</evidence>
<dbReference type="PROSITE" id="PS00092">
    <property type="entry name" value="N6_MTASE"/>
    <property type="match status" value="1"/>
</dbReference>
<evidence type="ECO:0000313" key="14">
    <source>
        <dbReference type="EMBL" id="KAK3056200.1"/>
    </source>
</evidence>
<dbReference type="GO" id="GO:0032259">
    <property type="term" value="P:methylation"/>
    <property type="evidence" value="ECO:0007669"/>
    <property type="project" value="UniProtKB-UniRule"/>
</dbReference>
<keyword evidence="3 10" id="KW-0820">tRNA-binding</keyword>
<name>A0AAJ0GEW8_9PEZI</name>
<accession>A0AAJ0GEW8</accession>
<dbReference type="PROSITE" id="PS51627">
    <property type="entry name" value="SAM_MT_TRM11"/>
    <property type="match status" value="1"/>
</dbReference>
<evidence type="ECO:0000256" key="6">
    <source>
        <dbReference type="ARBA" id="ARBA00022691"/>
    </source>
</evidence>
<reference evidence="14" key="1">
    <citation type="submission" date="2023-04" db="EMBL/GenBank/DDBJ databases">
        <title>Black Yeasts Isolated from many extreme environments.</title>
        <authorList>
            <person name="Coleine C."/>
            <person name="Stajich J.E."/>
            <person name="Selbmann L."/>
        </authorList>
    </citation>
    <scope>NUCLEOTIDE SEQUENCE</scope>
    <source>
        <strain evidence="14">CCFEE 5312</strain>
    </source>
</reference>
<gene>
    <name evidence="14" type="ORF">LTR09_002707</name>
</gene>
<dbReference type="Pfam" id="PF25904">
    <property type="entry name" value="Tmrp11_N"/>
    <property type="match status" value="1"/>
</dbReference>
<organism evidence="14 15">
    <name type="scientific">Extremus antarcticus</name>
    <dbReference type="NCBI Taxonomy" id="702011"/>
    <lineage>
        <taxon>Eukaryota</taxon>
        <taxon>Fungi</taxon>
        <taxon>Dikarya</taxon>
        <taxon>Ascomycota</taxon>
        <taxon>Pezizomycotina</taxon>
        <taxon>Dothideomycetes</taxon>
        <taxon>Dothideomycetidae</taxon>
        <taxon>Mycosphaerellales</taxon>
        <taxon>Extremaceae</taxon>
        <taxon>Extremus</taxon>
    </lineage>
</organism>
<dbReference type="InterPro" id="IPR002052">
    <property type="entry name" value="DNA_methylase_N6_adenine_CS"/>
</dbReference>
<evidence type="ECO:0000313" key="15">
    <source>
        <dbReference type="Proteomes" id="UP001271007"/>
    </source>
</evidence>
<dbReference type="GO" id="GO:0000049">
    <property type="term" value="F:tRNA binding"/>
    <property type="evidence" value="ECO:0007669"/>
    <property type="project" value="UniProtKB-UniRule"/>
</dbReference>
<comment type="caution">
    <text evidence="14">The sequence shown here is derived from an EMBL/GenBank/DDBJ whole genome shotgun (WGS) entry which is preliminary data.</text>
</comment>
<evidence type="ECO:0000259" key="13">
    <source>
        <dbReference type="Pfam" id="PF25904"/>
    </source>
</evidence>
<comment type="subcellular location">
    <subcellularLocation>
        <location evidence="1">Cytoplasm</location>
    </subcellularLocation>
</comment>
<dbReference type="GO" id="GO:0005737">
    <property type="term" value="C:cytoplasm"/>
    <property type="evidence" value="ECO:0007669"/>
    <property type="project" value="UniProtKB-SubCell"/>
</dbReference>
<keyword evidence="6 10" id="KW-0949">S-adenosyl-L-methionine</keyword>
<evidence type="ECO:0000256" key="4">
    <source>
        <dbReference type="ARBA" id="ARBA00022603"/>
    </source>
</evidence>
<keyword evidence="4 10" id="KW-0489">Methyltransferase</keyword>
<dbReference type="AlphaFoldDB" id="A0AAJ0GEW8"/>
<dbReference type="SUPFAM" id="SSF53335">
    <property type="entry name" value="S-adenosyl-L-methionine-dependent methyltransferases"/>
    <property type="match status" value="1"/>
</dbReference>
<evidence type="ECO:0000256" key="11">
    <source>
        <dbReference type="SAM" id="MobiDB-lite"/>
    </source>
</evidence>
<dbReference type="InterPro" id="IPR059073">
    <property type="entry name" value="TRMT11_N"/>
</dbReference>
<dbReference type="PIRSF" id="PIRSF017259">
    <property type="entry name" value="tRNA_mtfrase_TRM11"/>
    <property type="match status" value="1"/>
</dbReference>
<evidence type="ECO:0000256" key="8">
    <source>
        <dbReference type="ARBA" id="ARBA00022884"/>
    </source>
</evidence>
<keyword evidence="8 10" id="KW-0694">RNA-binding</keyword>
<dbReference type="EMBL" id="JAWDJX010000006">
    <property type="protein sequence ID" value="KAK3056200.1"/>
    <property type="molecule type" value="Genomic_DNA"/>
</dbReference>
<dbReference type="PANTHER" id="PTHR13370">
    <property type="entry name" value="RNA METHYLASE-RELATED"/>
    <property type="match status" value="1"/>
</dbReference>
<protein>
    <recommendedName>
        <fullName evidence="9">tRNA (guanine(10)-N(2))-methyltransferase</fullName>
        <ecNumber evidence="9">2.1.1.214</ecNumber>
    </recommendedName>
</protein>
<keyword evidence="5 10" id="KW-0808">Transferase</keyword>
<comment type="similarity">
    <text evidence="10">Belongs to the class I-like SAM-binding methyltransferase superfamily. TRM11 methyltransferase family.</text>
</comment>
<evidence type="ECO:0000256" key="9">
    <source>
        <dbReference type="ARBA" id="ARBA00066937"/>
    </source>
</evidence>
<dbReference type="GO" id="GO:0008033">
    <property type="term" value="P:tRNA processing"/>
    <property type="evidence" value="ECO:0007669"/>
    <property type="project" value="UniProtKB-UniRule"/>
</dbReference>
<evidence type="ECO:0000256" key="10">
    <source>
        <dbReference type="PROSITE-ProRule" id="PRU00959"/>
    </source>
</evidence>
<dbReference type="GO" id="GO:0043527">
    <property type="term" value="C:tRNA methyltransferase complex"/>
    <property type="evidence" value="ECO:0007669"/>
    <property type="project" value="UniProtKB-ARBA"/>
</dbReference>
<sequence>MDYMIRFMQIHESFRQPETEALATLAGIPLEWVFYSHDSPFAIVRFPSTTDPATAARTLITRSILASAIYELWGTGLDYPSLHQDVRQRSAPYWPLHSQHSFRFEIDSFQGSHTSSQHTAIIESFAYMAFSGPIRMKNPSAQFVVFEDFLLDAPLPHQLHLGRLVASGNRKATLNKYTLKKRRYIATTSMDSELALVTANLALAAPGKLAYDPFMGTGSFPLACAHFGAGVFGSDLDGRSVRGKGGRDVRSNFTQYATSPLYLGGFVADLTNTPLRSSRCLDAIVCDPPYGVREGLKVLGSHKPELQAEVFLEDGRLAHLAETYLPPKKAYSFLRMLGDVLEFGTGALVEGGRLCMWMPVAGATAEEEPKGVGGKERRGGGGEGGQEGGAGKEEEYAIPHHPALELVSECTQHFNKWSRRLLTYRRLANSCIDENEMLAYQAARLILQGENGVGTADDLNSFRRKYFRGFLDPSMPRQHEKLPHTY</sequence>
<evidence type="ECO:0000256" key="1">
    <source>
        <dbReference type="ARBA" id="ARBA00004496"/>
    </source>
</evidence>
<evidence type="ECO:0000259" key="12">
    <source>
        <dbReference type="Pfam" id="PF01170"/>
    </source>
</evidence>
<dbReference type="Pfam" id="PF01170">
    <property type="entry name" value="UPF0020"/>
    <property type="match status" value="1"/>
</dbReference>
<dbReference type="Gene3D" id="3.40.50.150">
    <property type="entry name" value="Vaccinia Virus protein VP39"/>
    <property type="match status" value="1"/>
</dbReference>
<evidence type="ECO:0000256" key="7">
    <source>
        <dbReference type="ARBA" id="ARBA00022694"/>
    </source>
</evidence>
<feature type="domain" description="Ribosomal RNA large subunit methyltransferase K/L-like methyltransferase" evidence="12">
    <location>
        <begin position="181"/>
        <end position="295"/>
    </location>
</feature>
<proteinExistence type="inferred from homology"/>
<feature type="compositionally biased region" description="Basic and acidic residues" evidence="11">
    <location>
        <begin position="367"/>
        <end position="380"/>
    </location>
</feature>
<dbReference type="InterPro" id="IPR000241">
    <property type="entry name" value="RlmKL-like_Mtase"/>
</dbReference>